<keyword evidence="14" id="KW-1185">Reference proteome</keyword>
<sequence length="760" mass="85332">MKALFSKGSKNGASNPPATAPPVKKDLQVPQISPLEKRLRDMGSIRADGSDKFYGMENYGNTCYCNSILQCLYYSVPFREAVINYPQRTPMDSLEAALAKNLRYQNPNAHLEAEALAAKQKASSPPSARQAGVPPNPNQKPEDKDSPEYKKKVALQTLPILETKNNASSYGMSESLFTSLKDIFESVVGSQARIGIVRPQQFLDVLRRENEMFRTAMHQDAHEFLNLLLNEVVANVETEATKQAFTEKALPPTESADSLGMLTPSTGSKSPNTTRWVHELFEGTLTSETKCLTCEKVSQRDEVFLDLSVDLEQHSSVTSCLRKFSAEEMLCERNKFHCDNCGGLQEAEKRMKIKRLPRVLALHLKRFKYTEDLQRLQKLFHRVVYPYHLRLFNTTDDAEDPDRLYELYAVVVHIGGGPYHGHYVAIIKTEDRGWLLFDDELVEPVDKSYIDPDWRVPMFYSTRRQLLRLSCESRHRRTSPPTTAATETGDSGKPNGSPFSPPLAHAQSASQVPPDNTTSSIPLSRIPTAPQLSTYPEEPLEPNPASPRTIQPPLPPIPDEPAPPLSPKKSDHQLRKERRAMEKEKDKNEKNRLKEQDLHNREMQRREADELKRAIEASKADTVDFAAENGSPRKSSSFGFLKRGSRSLSHRLTKDKEPRVSTSDLSTSPLLPEVVPEGPLKGAEPAQPVNRPVQPIKPTSPVQPAQSPVSSPRNFPPISNPKQPKQPIPHPEPLVKDQHTNNTKPGHTPRWRSFSFKKVA</sequence>
<dbReference type="Pfam" id="PF00443">
    <property type="entry name" value="UCH"/>
    <property type="match status" value="1"/>
</dbReference>
<evidence type="ECO:0000313" key="14">
    <source>
        <dbReference type="Proteomes" id="UP001147760"/>
    </source>
</evidence>
<comment type="caution">
    <text evidence="13">The sequence shown here is derived from an EMBL/GenBank/DDBJ whole genome shotgun (WGS) entry which is preliminary data.</text>
</comment>
<evidence type="ECO:0000256" key="6">
    <source>
        <dbReference type="ARBA" id="ARBA00022807"/>
    </source>
</evidence>
<evidence type="ECO:0000256" key="11">
    <source>
        <dbReference type="SAM" id="MobiDB-lite"/>
    </source>
</evidence>
<evidence type="ECO:0000256" key="9">
    <source>
        <dbReference type="ARBA" id="ARBA00038752"/>
    </source>
</evidence>
<organism evidence="13 14">
    <name type="scientific">Penicillium desertorum</name>
    <dbReference type="NCBI Taxonomy" id="1303715"/>
    <lineage>
        <taxon>Eukaryota</taxon>
        <taxon>Fungi</taxon>
        <taxon>Dikarya</taxon>
        <taxon>Ascomycota</taxon>
        <taxon>Pezizomycotina</taxon>
        <taxon>Eurotiomycetes</taxon>
        <taxon>Eurotiomycetidae</taxon>
        <taxon>Eurotiales</taxon>
        <taxon>Aspergillaceae</taxon>
        <taxon>Penicillium</taxon>
    </lineage>
</organism>
<feature type="compositionally biased region" description="Polar residues" evidence="11">
    <location>
        <begin position="479"/>
        <end position="489"/>
    </location>
</feature>
<keyword evidence="7" id="KW-0175">Coiled coil</keyword>
<dbReference type="PROSITE" id="PS50235">
    <property type="entry name" value="USP_3"/>
    <property type="match status" value="1"/>
</dbReference>
<dbReference type="InterPro" id="IPR050164">
    <property type="entry name" value="Peptidase_C19"/>
</dbReference>
<dbReference type="InterPro" id="IPR018200">
    <property type="entry name" value="USP_CS"/>
</dbReference>
<evidence type="ECO:0000256" key="1">
    <source>
        <dbReference type="ARBA" id="ARBA00000707"/>
    </source>
</evidence>
<dbReference type="EC" id="3.4.19.12" evidence="10"/>
<evidence type="ECO:0000256" key="3">
    <source>
        <dbReference type="ARBA" id="ARBA00022670"/>
    </source>
</evidence>
<dbReference type="InterPro" id="IPR001394">
    <property type="entry name" value="Peptidase_C19_UCH"/>
</dbReference>
<feature type="compositionally biased region" description="Polar residues" evidence="11">
    <location>
        <begin position="507"/>
        <end position="522"/>
    </location>
</feature>
<feature type="compositionally biased region" description="Low complexity" evidence="11">
    <location>
        <begin position="661"/>
        <end position="680"/>
    </location>
</feature>
<evidence type="ECO:0000256" key="10">
    <source>
        <dbReference type="RuleBase" id="RU366025"/>
    </source>
</evidence>
<feature type="compositionally biased region" description="Basic and acidic residues" evidence="11">
    <location>
        <begin position="568"/>
        <end position="622"/>
    </location>
</feature>
<dbReference type="SUPFAM" id="SSF54001">
    <property type="entry name" value="Cysteine proteinases"/>
    <property type="match status" value="1"/>
</dbReference>
<feature type="region of interest" description="Disordered" evidence="11">
    <location>
        <begin position="471"/>
        <end position="760"/>
    </location>
</feature>
<dbReference type="OrthoDB" id="27652at2759"/>
<gene>
    <name evidence="13" type="ORF">N7530_003371</name>
</gene>
<dbReference type="GO" id="GO:0005829">
    <property type="term" value="C:cytosol"/>
    <property type="evidence" value="ECO:0007669"/>
    <property type="project" value="TreeGrafter"/>
</dbReference>
<dbReference type="FunFam" id="3.90.70.10:FF:000075">
    <property type="entry name" value="Ubiquitin carboxyl-terminal hydrolase creB"/>
    <property type="match status" value="1"/>
</dbReference>
<dbReference type="AlphaFoldDB" id="A0A9X0BPR0"/>
<evidence type="ECO:0000259" key="12">
    <source>
        <dbReference type="PROSITE" id="PS50235"/>
    </source>
</evidence>
<dbReference type="EMBL" id="JAPWDO010000003">
    <property type="protein sequence ID" value="KAJ5477862.1"/>
    <property type="molecule type" value="Genomic_DNA"/>
</dbReference>
<feature type="region of interest" description="Disordered" evidence="11">
    <location>
        <begin position="245"/>
        <end position="273"/>
    </location>
</feature>
<comment type="catalytic activity">
    <reaction evidence="1 10">
        <text>Thiol-dependent hydrolysis of ester, thioester, amide, peptide and isopeptide bonds formed by the C-terminal Gly of ubiquitin (a 76-residue protein attached to proteins as an intracellular targeting signal).</text>
        <dbReference type="EC" id="3.4.19.12"/>
    </reaction>
</comment>
<dbReference type="Gene3D" id="3.90.70.10">
    <property type="entry name" value="Cysteine proteinases"/>
    <property type="match status" value="1"/>
</dbReference>
<dbReference type="Proteomes" id="UP001147760">
    <property type="component" value="Unassembled WGS sequence"/>
</dbReference>
<evidence type="ECO:0000256" key="8">
    <source>
        <dbReference type="ARBA" id="ARBA00037075"/>
    </source>
</evidence>
<comment type="function">
    <text evidence="8">Ubiquitin thioesterase component of the regulatory network controlling carbon source utilization through ubiquitination and deubiquitination involving creA, creB, creC, creD and acrB. Deubiquitinates the creA catabolic repressor and the quinate permease qutD. Also plays a role in response to carbon starvation and the control of extracellular proteases activity.</text>
</comment>
<feature type="compositionally biased region" description="Low complexity" evidence="11">
    <location>
        <begin position="115"/>
        <end position="128"/>
    </location>
</feature>
<evidence type="ECO:0000256" key="5">
    <source>
        <dbReference type="ARBA" id="ARBA00022801"/>
    </source>
</evidence>
<feature type="compositionally biased region" description="Pro residues" evidence="11">
    <location>
        <begin position="541"/>
        <end position="566"/>
    </location>
</feature>
<name>A0A9X0BPR0_9EURO</name>
<proteinExistence type="inferred from homology"/>
<dbReference type="GO" id="GO:0006508">
    <property type="term" value="P:proteolysis"/>
    <property type="evidence" value="ECO:0007669"/>
    <property type="project" value="UniProtKB-KW"/>
</dbReference>
<accession>A0A9X0BPR0</accession>
<feature type="compositionally biased region" description="Polar residues" evidence="11">
    <location>
        <begin position="263"/>
        <end position="273"/>
    </location>
</feature>
<comment type="similarity">
    <text evidence="2 10">Belongs to the peptidase C19 family.</text>
</comment>
<dbReference type="InterPro" id="IPR028889">
    <property type="entry name" value="USP"/>
</dbReference>
<protein>
    <recommendedName>
        <fullName evidence="10">Ubiquitin carboxyl-terminal hydrolase</fullName>
        <ecNumber evidence="10">3.4.19.12</ecNumber>
    </recommendedName>
</protein>
<dbReference type="GO" id="GO:0005634">
    <property type="term" value="C:nucleus"/>
    <property type="evidence" value="ECO:0007669"/>
    <property type="project" value="TreeGrafter"/>
</dbReference>
<evidence type="ECO:0000313" key="13">
    <source>
        <dbReference type="EMBL" id="KAJ5477862.1"/>
    </source>
</evidence>
<reference evidence="13" key="2">
    <citation type="journal article" date="2023" name="IMA Fungus">
        <title>Comparative genomic study of the Penicillium genus elucidates a diverse pangenome and 15 lateral gene transfer events.</title>
        <authorList>
            <person name="Petersen C."/>
            <person name="Sorensen T."/>
            <person name="Nielsen M.R."/>
            <person name="Sondergaard T.E."/>
            <person name="Sorensen J.L."/>
            <person name="Fitzpatrick D.A."/>
            <person name="Frisvad J.C."/>
            <person name="Nielsen K.L."/>
        </authorList>
    </citation>
    <scope>NUCLEOTIDE SEQUENCE</scope>
    <source>
        <strain evidence="13">IBT 17660</strain>
    </source>
</reference>
<dbReference type="GO" id="GO:0016579">
    <property type="term" value="P:protein deubiquitination"/>
    <property type="evidence" value="ECO:0007669"/>
    <property type="project" value="InterPro"/>
</dbReference>
<comment type="subunit">
    <text evidence="9">Interacts with creA, creC and qutD.</text>
</comment>
<dbReference type="PANTHER" id="PTHR24006">
    <property type="entry name" value="UBIQUITIN CARBOXYL-TERMINAL HYDROLASE"/>
    <property type="match status" value="1"/>
</dbReference>
<dbReference type="PANTHER" id="PTHR24006:SF733">
    <property type="entry name" value="RE52890P"/>
    <property type="match status" value="1"/>
</dbReference>
<evidence type="ECO:0000256" key="4">
    <source>
        <dbReference type="ARBA" id="ARBA00022786"/>
    </source>
</evidence>
<evidence type="ECO:0000256" key="7">
    <source>
        <dbReference type="ARBA" id="ARBA00023054"/>
    </source>
</evidence>
<dbReference type="PROSITE" id="PS00973">
    <property type="entry name" value="USP_2"/>
    <property type="match status" value="1"/>
</dbReference>
<reference evidence="13" key="1">
    <citation type="submission" date="2022-12" db="EMBL/GenBank/DDBJ databases">
        <authorList>
            <person name="Petersen C."/>
        </authorList>
    </citation>
    <scope>NUCLEOTIDE SEQUENCE</scope>
    <source>
        <strain evidence="13">IBT 17660</strain>
    </source>
</reference>
<dbReference type="GO" id="GO:0004843">
    <property type="term" value="F:cysteine-type deubiquitinase activity"/>
    <property type="evidence" value="ECO:0007669"/>
    <property type="project" value="UniProtKB-UniRule"/>
</dbReference>
<keyword evidence="3 10" id="KW-0645">Protease</keyword>
<keyword evidence="6 10" id="KW-0788">Thiol protease</keyword>
<feature type="region of interest" description="Disordered" evidence="11">
    <location>
        <begin position="115"/>
        <end position="148"/>
    </location>
</feature>
<feature type="domain" description="USP" evidence="12">
    <location>
        <begin position="54"/>
        <end position="463"/>
    </location>
</feature>
<dbReference type="PROSITE" id="PS00972">
    <property type="entry name" value="USP_1"/>
    <property type="match status" value="1"/>
</dbReference>
<dbReference type="CDD" id="cd02663">
    <property type="entry name" value="Peptidase_C19G"/>
    <property type="match status" value="1"/>
</dbReference>
<feature type="region of interest" description="Disordered" evidence="11">
    <location>
        <begin position="1"/>
        <end position="26"/>
    </location>
</feature>
<keyword evidence="4 10" id="KW-0833">Ubl conjugation pathway</keyword>
<feature type="compositionally biased region" description="Polar residues" evidence="11">
    <location>
        <begin position="8"/>
        <end position="17"/>
    </location>
</feature>
<feature type="compositionally biased region" description="Low complexity" evidence="11">
    <location>
        <begin position="700"/>
        <end position="712"/>
    </location>
</feature>
<feature type="compositionally biased region" description="Pro residues" evidence="11">
    <location>
        <begin position="714"/>
        <end position="732"/>
    </location>
</feature>
<keyword evidence="5 10" id="KW-0378">Hydrolase</keyword>
<evidence type="ECO:0000256" key="2">
    <source>
        <dbReference type="ARBA" id="ARBA00009085"/>
    </source>
</evidence>
<dbReference type="InterPro" id="IPR038765">
    <property type="entry name" value="Papain-like_cys_pep_sf"/>
</dbReference>